<evidence type="ECO:0008006" key="3">
    <source>
        <dbReference type="Google" id="ProtNLM"/>
    </source>
</evidence>
<name>A0ABD5VCT5_9EURY</name>
<dbReference type="Gene3D" id="3.90.550.10">
    <property type="entry name" value="Spore Coat Polysaccharide Biosynthesis Protein SpsA, Chain A"/>
    <property type="match status" value="1"/>
</dbReference>
<dbReference type="PANTHER" id="PTHR36529:SF1">
    <property type="entry name" value="GLYCOSYLTRANSFERASE"/>
    <property type="match status" value="1"/>
</dbReference>
<accession>A0ABD5VCT5</accession>
<dbReference type="AlphaFoldDB" id="A0ABD5VCT5"/>
<evidence type="ECO:0000313" key="1">
    <source>
        <dbReference type="EMBL" id="MFC6953350.1"/>
    </source>
</evidence>
<protein>
    <recommendedName>
        <fullName evidence="3">DUF2064 domain-containing protein</fullName>
    </recommendedName>
</protein>
<organism evidence="1 2">
    <name type="scientific">Halorubellus litoreus</name>
    <dbReference type="NCBI Taxonomy" id="755308"/>
    <lineage>
        <taxon>Archaea</taxon>
        <taxon>Methanobacteriati</taxon>
        <taxon>Methanobacteriota</taxon>
        <taxon>Stenosarchaea group</taxon>
        <taxon>Halobacteria</taxon>
        <taxon>Halobacteriales</taxon>
        <taxon>Halorubellaceae</taxon>
        <taxon>Halorubellus</taxon>
    </lineage>
</organism>
<dbReference type="InterPro" id="IPR018641">
    <property type="entry name" value="Trfase_1_rSAM/seldom-assoc"/>
</dbReference>
<keyword evidence="2" id="KW-1185">Reference proteome</keyword>
<sequence>MTLVAVLADPPRPGLVLDSLVDDGPLDATEAADLYEASLKDTLAAVDDSGAKLLVNYRGDDTLPDEHVTDTPAEAEIRALASDVLDFDAEDVRFEVQVGSTFDGRVGNTVTHLLREDPDVSSVLATDAVAPLLGRKDVDSTSMKLRRSEIVLGPSTDGAVWGAAFGEPVDFDGAYTTPAVETLAQRGVDAGNDVGFAPTYPRLDTVPGLRATVAQIRARQHADRVVPQRTARVVDDLGLAVRDRGDGAELVRE</sequence>
<dbReference type="InterPro" id="IPR029044">
    <property type="entry name" value="Nucleotide-diphossugar_trans"/>
</dbReference>
<proteinExistence type="predicted"/>
<dbReference type="PANTHER" id="PTHR36529">
    <property type="entry name" value="SLL1095 PROTEIN"/>
    <property type="match status" value="1"/>
</dbReference>
<dbReference type="RefSeq" id="WP_336350311.1">
    <property type="nucleotide sequence ID" value="NZ_JAZAQL010000002.1"/>
</dbReference>
<reference evidence="1 2" key="1">
    <citation type="journal article" date="2019" name="Int. J. Syst. Evol. Microbiol.">
        <title>The Global Catalogue of Microorganisms (GCM) 10K type strain sequencing project: providing services to taxonomists for standard genome sequencing and annotation.</title>
        <authorList>
            <consortium name="The Broad Institute Genomics Platform"/>
            <consortium name="The Broad Institute Genome Sequencing Center for Infectious Disease"/>
            <person name="Wu L."/>
            <person name="Ma J."/>
        </authorList>
    </citation>
    <scope>NUCLEOTIDE SEQUENCE [LARGE SCALE GENOMIC DNA]</scope>
    <source>
        <strain evidence="1 2">GX26</strain>
    </source>
</reference>
<comment type="caution">
    <text evidence="1">The sequence shown here is derived from an EMBL/GenBank/DDBJ whole genome shotgun (WGS) entry which is preliminary data.</text>
</comment>
<gene>
    <name evidence="1" type="ORF">ACFQGB_10790</name>
</gene>
<dbReference type="Proteomes" id="UP001596395">
    <property type="component" value="Unassembled WGS sequence"/>
</dbReference>
<evidence type="ECO:0000313" key="2">
    <source>
        <dbReference type="Proteomes" id="UP001596395"/>
    </source>
</evidence>
<dbReference type="EMBL" id="JBHSXN010000002">
    <property type="protein sequence ID" value="MFC6953350.1"/>
    <property type="molecule type" value="Genomic_DNA"/>
</dbReference>